<gene>
    <name evidence="1" type="ORF">G210_0482</name>
</gene>
<dbReference type="InterPro" id="IPR032675">
    <property type="entry name" value="LRR_dom_sf"/>
</dbReference>
<dbReference type="HOGENOM" id="CLU_1478440_0_0_1"/>
<dbReference type="SUPFAM" id="SSF52058">
    <property type="entry name" value="L domain-like"/>
    <property type="match status" value="1"/>
</dbReference>
<dbReference type="Pfam" id="PF00560">
    <property type="entry name" value="LRR_1"/>
    <property type="match status" value="1"/>
</dbReference>
<dbReference type="OrthoDB" id="546383at2759"/>
<dbReference type="InterPro" id="IPR001611">
    <property type="entry name" value="Leu-rich_rpt"/>
</dbReference>
<dbReference type="PROSITE" id="PS51450">
    <property type="entry name" value="LRR"/>
    <property type="match status" value="2"/>
</dbReference>
<dbReference type="Gene3D" id="3.80.10.10">
    <property type="entry name" value="Ribonuclease Inhibitor"/>
    <property type="match status" value="1"/>
</dbReference>
<keyword evidence="2" id="KW-1185">Reference proteome</keyword>
<organism evidence="1 2">
    <name type="scientific">Candida maltosa (strain Xu316)</name>
    <name type="common">Yeast</name>
    <dbReference type="NCBI Taxonomy" id="1245528"/>
    <lineage>
        <taxon>Eukaryota</taxon>
        <taxon>Fungi</taxon>
        <taxon>Dikarya</taxon>
        <taxon>Ascomycota</taxon>
        <taxon>Saccharomycotina</taxon>
        <taxon>Pichiomycetes</taxon>
        <taxon>Debaryomycetaceae</taxon>
        <taxon>Candida/Lodderomyces clade</taxon>
        <taxon>Candida</taxon>
    </lineage>
</organism>
<dbReference type="EMBL" id="AOGT01000928">
    <property type="protein sequence ID" value="EMG48876.1"/>
    <property type="molecule type" value="Genomic_DNA"/>
</dbReference>
<evidence type="ECO:0000313" key="2">
    <source>
        <dbReference type="Proteomes" id="UP000011777"/>
    </source>
</evidence>
<proteinExistence type="predicted"/>
<feature type="non-terminal residue" evidence="1">
    <location>
        <position position="1"/>
    </location>
</feature>
<comment type="caution">
    <text evidence="1">The sequence shown here is derived from an EMBL/GenBank/DDBJ whole genome shotgun (WGS) entry which is preliminary data.</text>
</comment>
<evidence type="ECO:0000313" key="1">
    <source>
        <dbReference type="EMBL" id="EMG48876.1"/>
    </source>
</evidence>
<name>M3IQU2_CANMX</name>
<protein>
    <submittedName>
        <fullName evidence="1">Uncharacterized protein</fullName>
    </submittedName>
</protein>
<accession>M3IQU2</accession>
<sequence>PESLLELDISENRIRKIDDSFRFPDNLQVLDISGNKLSKLENLPSKLKKLRGGDRIFDPFYESNLGSAFNPEVFYTTSFDCSKLKSLTHLDLSFRCHKGRYLSLDIFPKSLVFLNLSKTVLHEYLQQTDKKIQEGKEEHYFGPSMRYLYNLESSVPKALFNKVVDDIKRGDNSKRFIVIKDTT</sequence>
<dbReference type="Proteomes" id="UP000011777">
    <property type="component" value="Unassembled WGS sequence"/>
</dbReference>
<reference evidence="1 2" key="1">
    <citation type="submission" date="2013-02" db="EMBL/GenBank/DDBJ databases">
        <title>Genome sequence of Candida maltosa Xu316, a potential industrial strain for xylitol and ethanol production.</title>
        <authorList>
            <person name="Yu J."/>
            <person name="Wang Q."/>
            <person name="Geng X."/>
            <person name="Bao W."/>
            <person name="He P."/>
            <person name="Cai J."/>
        </authorList>
    </citation>
    <scope>NUCLEOTIDE SEQUENCE [LARGE SCALE GENOMIC DNA]</scope>
    <source>
        <strain evidence="2">Xu316</strain>
    </source>
</reference>
<dbReference type="AlphaFoldDB" id="M3IQU2"/>